<evidence type="ECO:0000313" key="2">
    <source>
        <dbReference type="Proteomes" id="UP000198597"/>
    </source>
</evidence>
<dbReference type="RefSeq" id="WP_089972145.1">
    <property type="nucleotide sequence ID" value="NZ_FNJM01000014.1"/>
</dbReference>
<sequence>MEFNKSQSKLKLGEIISKSFKLVVDNALEILKITGIFLVPVFLVIIGLLVALIFALIGIIGTGIYRSSPDELILVFFKMIIPLLIFTILIMLVSLVSYFGYGIIIKVLGDRYKGEDTGWKDSMKYVWAKKWSLIGMNLLILLIYFVAYIVIMILSGILTAVTFGIGLIIIVPILIALSVIVTAVFMLFNSMLITKDLRAMDAIKQTFRLFKKGRFWRMIGKCAALSGITNLAILVIVLLAMIPLLGVIVAILAIVGQVYVQSFLMAACNIIVMEDMEPQDGFSEVNFIE</sequence>
<dbReference type="AlphaFoldDB" id="A0A1H0V513"/>
<dbReference type="EMBL" id="FNJM01000014">
    <property type="protein sequence ID" value="SDP73649.1"/>
    <property type="molecule type" value="Genomic_DNA"/>
</dbReference>
<keyword evidence="2" id="KW-1185">Reference proteome</keyword>
<dbReference type="OrthoDB" id="10000383at2"/>
<gene>
    <name evidence="1" type="ORF">SAMN04488529_11471</name>
</gene>
<accession>A0A1H0V513</accession>
<dbReference type="STRING" id="94869.SAMN04488529_11471"/>
<evidence type="ECO:0008006" key="3">
    <source>
        <dbReference type="Google" id="ProtNLM"/>
    </source>
</evidence>
<name>A0A1H0V513_9CLOT</name>
<dbReference type="Proteomes" id="UP000198597">
    <property type="component" value="Unassembled WGS sequence"/>
</dbReference>
<reference evidence="1 2" key="1">
    <citation type="submission" date="2016-10" db="EMBL/GenBank/DDBJ databases">
        <authorList>
            <person name="de Groot N.N."/>
        </authorList>
    </citation>
    <scope>NUCLEOTIDE SEQUENCE [LARGE SCALE GENOMIC DNA]</scope>
    <source>
        <strain evidence="1 2">DSM 12272</strain>
    </source>
</reference>
<proteinExistence type="predicted"/>
<evidence type="ECO:0000313" key="1">
    <source>
        <dbReference type="EMBL" id="SDP73649.1"/>
    </source>
</evidence>
<organism evidence="1 2">
    <name type="scientific">Clostridium gasigenes</name>
    <dbReference type="NCBI Taxonomy" id="94869"/>
    <lineage>
        <taxon>Bacteria</taxon>
        <taxon>Bacillati</taxon>
        <taxon>Bacillota</taxon>
        <taxon>Clostridia</taxon>
        <taxon>Eubacteriales</taxon>
        <taxon>Clostridiaceae</taxon>
        <taxon>Clostridium</taxon>
    </lineage>
</organism>
<protein>
    <recommendedName>
        <fullName evidence="3">Membrane domain of glycerophosphoryl diester phosphodiesterase</fullName>
    </recommendedName>
</protein>